<reference evidence="2" key="2">
    <citation type="journal article" date="2023" name="Science">
        <title>Genomic signatures of disease resistance in endangered staghorn corals.</title>
        <authorList>
            <person name="Vollmer S.V."/>
            <person name="Selwyn J.D."/>
            <person name="Despard B.A."/>
            <person name="Roesel C.L."/>
        </authorList>
    </citation>
    <scope>NUCLEOTIDE SEQUENCE</scope>
    <source>
        <strain evidence="2">K2</strain>
    </source>
</reference>
<reference evidence="2" key="1">
    <citation type="journal article" date="2023" name="G3 (Bethesda)">
        <title>Whole genome assembly and annotation of the endangered Caribbean coral Acropora cervicornis.</title>
        <authorList>
            <person name="Selwyn J.D."/>
            <person name="Vollmer S.V."/>
        </authorList>
    </citation>
    <scope>NUCLEOTIDE SEQUENCE</scope>
    <source>
        <strain evidence="2">K2</strain>
    </source>
</reference>
<dbReference type="Proteomes" id="UP001249851">
    <property type="component" value="Unassembled WGS sequence"/>
</dbReference>
<gene>
    <name evidence="2" type="ORF">P5673_012406</name>
</gene>
<dbReference type="AlphaFoldDB" id="A0AAD9V7H8"/>
<comment type="caution">
    <text evidence="2">The sequence shown here is derived from an EMBL/GenBank/DDBJ whole genome shotgun (WGS) entry which is preliminary data.</text>
</comment>
<accession>A0AAD9V7H8</accession>
<evidence type="ECO:0000256" key="1">
    <source>
        <dbReference type="SAM" id="MobiDB-lite"/>
    </source>
</evidence>
<name>A0AAD9V7H8_ACRCE</name>
<evidence type="ECO:0000313" key="2">
    <source>
        <dbReference type="EMBL" id="KAK2564166.1"/>
    </source>
</evidence>
<protein>
    <submittedName>
        <fullName evidence="2">Uncharacterized protein</fullName>
    </submittedName>
</protein>
<organism evidence="2 3">
    <name type="scientific">Acropora cervicornis</name>
    <name type="common">Staghorn coral</name>
    <dbReference type="NCBI Taxonomy" id="6130"/>
    <lineage>
        <taxon>Eukaryota</taxon>
        <taxon>Metazoa</taxon>
        <taxon>Cnidaria</taxon>
        <taxon>Anthozoa</taxon>
        <taxon>Hexacorallia</taxon>
        <taxon>Scleractinia</taxon>
        <taxon>Astrocoeniina</taxon>
        <taxon>Acroporidae</taxon>
        <taxon>Acropora</taxon>
    </lineage>
</organism>
<proteinExistence type="predicted"/>
<sequence>MLIIRYTGAEEKAKELQKLLLRPILLPPLVSPASRPDSQPPSTPASLPTSQLPSTPARTPATCTPVTPSNSWLIYKQKQRSCQSCARKLASRPLENKTHDAASEVHHISSVTVLKMQDSITQKETCRTLRKLLPGFIDSERSTEQLQYKWHKEFEVVLQPTRTKTGWQINPERLRKCVSFAYPWLMDVDTEWWCL</sequence>
<dbReference type="EMBL" id="JARQWQ010000023">
    <property type="protein sequence ID" value="KAK2564166.1"/>
    <property type="molecule type" value="Genomic_DNA"/>
</dbReference>
<evidence type="ECO:0000313" key="3">
    <source>
        <dbReference type="Proteomes" id="UP001249851"/>
    </source>
</evidence>
<keyword evidence="3" id="KW-1185">Reference proteome</keyword>
<feature type="region of interest" description="Disordered" evidence="1">
    <location>
        <begin position="31"/>
        <end position="64"/>
    </location>
</feature>
<feature type="compositionally biased region" description="Polar residues" evidence="1">
    <location>
        <begin position="44"/>
        <end position="64"/>
    </location>
</feature>